<feature type="domain" description="Rho-GAP" evidence="1">
    <location>
        <begin position="217"/>
        <end position="427"/>
    </location>
</feature>
<dbReference type="InterPro" id="IPR000198">
    <property type="entry name" value="RhoGAP_dom"/>
</dbReference>
<name>A0A1R0H201_9FUNG</name>
<evidence type="ECO:0000313" key="3">
    <source>
        <dbReference type="Proteomes" id="UP000187455"/>
    </source>
</evidence>
<dbReference type="STRING" id="133383.A0A1R0H201"/>
<dbReference type="Pfam" id="PF13716">
    <property type="entry name" value="CRAL_TRIO_2"/>
    <property type="match status" value="1"/>
</dbReference>
<dbReference type="InterPro" id="IPR036865">
    <property type="entry name" value="CRAL-TRIO_dom_sf"/>
</dbReference>
<dbReference type="SUPFAM" id="SSF48350">
    <property type="entry name" value="GTPase activation domain, GAP"/>
    <property type="match status" value="1"/>
</dbReference>
<dbReference type="EMBL" id="LSSL01001029">
    <property type="protein sequence ID" value="OLY83174.1"/>
    <property type="molecule type" value="Genomic_DNA"/>
</dbReference>
<dbReference type="OrthoDB" id="19923at2759"/>
<dbReference type="Gene3D" id="1.10.555.10">
    <property type="entry name" value="Rho GTPase activation protein"/>
    <property type="match status" value="1"/>
</dbReference>
<dbReference type="SMART" id="SM00324">
    <property type="entry name" value="RhoGAP"/>
    <property type="match status" value="1"/>
</dbReference>
<dbReference type="Proteomes" id="UP000187455">
    <property type="component" value="Unassembled WGS sequence"/>
</dbReference>
<dbReference type="GO" id="GO:0007264">
    <property type="term" value="P:small GTPase-mediated signal transduction"/>
    <property type="evidence" value="ECO:0007669"/>
    <property type="project" value="TreeGrafter"/>
</dbReference>
<dbReference type="GO" id="GO:0005737">
    <property type="term" value="C:cytoplasm"/>
    <property type="evidence" value="ECO:0007669"/>
    <property type="project" value="TreeGrafter"/>
</dbReference>
<proteinExistence type="predicted"/>
<dbReference type="Gene3D" id="3.40.525.10">
    <property type="entry name" value="CRAL-TRIO lipid binding domain"/>
    <property type="match status" value="1"/>
</dbReference>
<dbReference type="PANTHER" id="PTHR45808">
    <property type="entry name" value="RHO GTPASE-ACTIVATING PROTEIN 68F"/>
    <property type="match status" value="1"/>
</dbReference>
<organism evidence="2 3">
    <name type="scientific">Smittium mucronatum</name>
    <dbReference type="NCBI Taxonomy" id="133383"/>
    <lineage>
        <taxon>Eukaryota</taxon>
        <taxon>Fungi</taxon>
        <taxon>Fungi incertae sedis</taxon>
        <taxon>Zoopagomycota</taxon>
        <taxon>Kickxellomycotina</taxon>
        <taxon>Harpellomycetes</taxon>
        <taxon>Harpellales</taxon>
        <taxon>Legeriomycetaceae</taxon>
        <taxon>Smittium</taxon>
    </lineage>
</organism>
<evidence type="ECO:0000259" key="1">
    <source>
        <dbReference type="PROSITE" id="PS50238"/>
    </source>
</evidence>
<protein>
    <submittedName>
        <fullName evidence="2">Rho GTPase-activating protein 8</fullName>
    </submittedName>
</protein>
<dbReference type="Pfam" id="PF00620">
    <property type="entry name" value="RhoGAP"/>
    <property type="match status" value="1"/>
</dbReference>
<dbReference type="CDD" id="cd00159">
    <property type="entry name" value="RhoGAP"/>
    <property type="match status" value="1"/>
</dbReference>
<reference evidence="2 3" key="1">
    <citation type="journal article" date="2016" name="Mol. Biol. Evol.">
        <title>Genome-Wide Survey of Gut Fungi (Harpellales) Reveals the First Horizontally Transferred Ubiquitin Gene from a Mosquito Host.</title>
        <authorList>
            <person name="Wang Y."/>
            <person name="White M.M."/>
            <person name="Kvist S."/>
            <person name="Moncalvo J.M."/>
        </authorList>
    </citation>
    <scope>NUCLEOTIDE SEQUENCE [LARGE SCALE GENOMIC DNA]</scope>
    <source>
        <strain evidence="2 3">ALG-7-W6</strain>
    </source>
</reference>
<sequence>MTVSTKSKIMEEARSRGFPIEIADGDFGDNVKKGLLYCAGLDSETLPIIVFSDDCLPDPKTVNYDSLLANIKKKTAAVVNNDYVVVYFASPNLHKPSWQWIISAYYSLDRKYKKNLKKFYIVYPSTWTKLLLNTFAPIISSKFYSKLVYVDSIEQLKSLVPLSKMDVLQPAENKNLDHQHKPAAAFTPSFSEAKALCDQIPIEQRLFGSNTSNILSKNLSSGIYTLPIPLINWLLQLHSTGTYTQGVFQHLPSEVNITDAKLKTQLLYAKDHNSPEFLAIPNDVNIAACLLKLFFYELNSPIFSHELVEVFTQLPLPNSMAELSDVSVSLHLEKKRIAFVKSKVLPLLPSCDRQLLAHLFCLLSDIAQNSEQNNMSSFNLAKIWGPILIGKYDDGPVPYFDTVTVSPSLPSAGSVVQIMIQYFYLIFGSEINTILKVKHIHCETLVHNMVLALEQQLNIFRE</sequence>
<comment type="caution">
    <text evidence="2">The sequence shown here is derived from an EMBL/GenBank/DDBJ whole genome shotgun (WGS) entry which is preliminary data.</text>
</comment>
<dbReference type="AlphaFoldDB" id="A0A1R0H201"/>
<dbReference type="InterPro" id="IPR001251">
    <property type="entry name" value="CRAL-TRIO_dom"/>
</dbReference>
<dbReference type="PROSITE" id="PS50238">
    <property type="entry name" value="RHOGAP"/>
    <property type="match status" value="1"/>
</dbReference>
<dbReference type="GO" id="GO:0005096">
    <property type="term" value="F:GTPase activator activity"/>
    <property type="evidence" value="ECO:0007669"/>
    <property type="project" value="TreeGrafter"/>
</dbReference>
<dbReference type="InterPro" id="IPR008936">
    <property type="entry name" value="Rho_GTPase_activation_prot"/>
</dbReference>
<accession>A0A1R0H201</accession>
<dbReference type="CDD" id="cd00170">
    <property type="entry name" value="SEC14"/>
    <property type="match status" value="1"/>
</dbReference>
<gene>
    <name evidence="2" type="ORF">AYI68_g2698</name>
</gene>
<dbReference type="PANTHER" id="PTHR45808:SF2">
    <property type="entry name" value="RHO GTPASE-ACTIVATING PROTEIN 68F"/>
    <property type="match status" value="1"/>
</dbReference>
<evidence type="ECO:0000313" key="2">
    <source>
        <dbReference type="EMBL" id="OLY83174.1"/>
    </source>
</evidence>
<dbReference type="SUPFAM" id="SSF52087">
    <property type="entry name" value="CRAL/TRIO domain"/>
    <property type="match status" value="1"/>
</dbReference>
<keyword evidence="3" id="KW-1185">Reference proteome</keyword>